<dbReference type="AlphaFoldDB" id="A0A845MJQ2"/>
<dbReference type="EMBL" id="WTVA01000015">
    <property type="protein sequence ID" value="MZR23971.1"/>
    <property type="molecule type" value="Genomic_DNA"/>
</dbReference>
<comment type="caution">
    <text evidence="1">The sequence shown here is derived from an EMBL/GenBank/DDBJ whole genome shotgun (WGS) entry which is preliminary data.</text>
</comment>
<organism evidence="1 2">
    <name type="scientific">Sneathiella chungangensis</name>
    <dbReference type="NCBI Taxonomy" id="1418234"/>
    <lineage>
        <taxon>Bacteria</taxon>
        <taxon>Pseudomonadati</taxon>
        <taxon>Pseudomonadota</taxon>
        <taxon>Alphaproteobacteria</taxon>
        <taxon>Sneathiellales</taxon>
        <taxon>Sneathiellaceae</taxon>
        <taxon>Sneathiella</taxon>
    </lineage>
</organism>
<sequence>MSGNALAAEWMFNPYIGVDEIYTDNAFGDASDRKDDFITRLNTGFEVTGVGRRLQLTAAYDLGYDIYSRYSELNGFNHNLLASSKVEFVSEHLFLDTDIALTEERYSSDGSTAFSDRTTSGDSTRVLNTRISPYYQHDFGGYATGIARYTYSMVDFTDTNSDIASTEPSDTRTNRVDLSLLSGREFSRTKWAAEAFAYDNQVKNGDDLKRATFKGSGQMPINRYVALLASAGWDEFDGENIDNSAISGEFYSGGVRLTPGPRTDFSIQVGHRFGGGIVDADLTYLISSEASFFAGYHVDVAGSGSAFANTSNLDENGRLVNPNYFSGGYADGITKTKAFSMGLAGEKGRNIYSASASYVMRRFLDDGTDEDVVSFDGSYTRQLSRRLEWSLMGGYSEVIDSQVTGGREQTFYGETGIRYQFTPTLIGGVAYGHYNSDAETSSDSFRENTISVTLRKEF</sequence>
<dbReference type="RefSeq" id="WP_161340437.1">
    <property type="nucleotide sequence ID" value="NZ_JBHSDG010000003.1"/>
</dbReference>
<proteinExistence type="predicted"/>
<protein>
    <submittedName>
        <fullName evidence="1">TIGR03016 family PEP-CTERM system-associated outer membrane protein</fullName>
    </submittedName>
</protein>
<name>A0A845MJQ2_9PROT</name>
<dbReference type="NCBIfam" id="TIGR03016">
    <property type="entry name" value="pepcterm_hypo_1"/>
    <property type="match status" value="1"/>
</dbReference>
<gene>
    <name evidence="1" type="ORF">GQF03_16675</name>
</gene>
<accession>A0A845MJQ2</accession>
<dbReference type="Proteomes" id="UP000445696">
    <property type="component" value="Unassembled WGS sequence"/>
</dbReference>
<evidence type="ECO:0000313" key="2">
    <source>
        <dbReference type="Proteomes" id="UP000445696"/>
    </source>
</evidence>
<dbReference type="OrthoDB" id="8479313at2"/>
<evidence type="ECO:0000313" key="1">
    <source>
        <dbReference type="EMBL" id="MZR23971.1"/>
    </source>
</evidence>
<keyword evidence="2" id="KW-1185">Reference proteome</keyword>
<reference evidence="1 2" key="1">
    <citation type="journal article" date="2014" name="Int. J. Syst. Evol. Microbiol.">
        <title>Sneathiella chungangensis sp. nov., isolated from a marine sand, and emended description of the genus Sneathiella.</title>
        <authorList>
            <person name="Siamphan C."/>
            <person name="Kim H."/>
            <person name="Lee J.S."/>
            <person name="Kim W."/>
        </authorList>
    </citation>
    <scope>NUCLEOTIDE SEQUENCE [LARGE SCALE GENOMIC DNA]</scope>
    <source>
        <strain evidence="1 2">KCTC 32476</strain>
    </source>
</reference>
<dbReference type="InterPro" id="IPR017467">
    <property type="entry name" value="CHP03016_PEP-CTERM"/>
</dbReference>